<protein>
    <submittedName>
        <fullName evidence="1">Uncharacterized protein</fullName>
    </submittedName>
</protein>
<evidence type="ECO:0000313" key="1">
    <source>
        <dbReference type="EMBL" id="OTF70975.1"/>
    </source>
</evidence>
<comment type="caution">
    <text evidence="1">The sequence shown here is derived from an EMBL/GenBank/DDBJ whole genome shotgun (WGS) entry which is preliminary data.</text>
</comment>
<dbReference type="Proteomes" id="UP000194236">
    <property type="component" value="Unassembled WGS sequence"/>
</dbReference>
<proteinExistence type="predicted"/>
<keyword evidence="2" id="KW-1185">Reference proteome</keyword>
<sequence>QKELNEDDDDNEIDTGKVLFDKDEENLLECYEHKRFGSDFISTHFNRSIITRMVNRNDLDRKMEEFETKYTITARMFDIDLVAGQINLSKQPNNSRLTLNLFGSTYENLNLCEIRDKDYSQSGIIPLIVNSIWFKTNIGLKIHYKLNLKLDIPFLNCEGSPSNDEILTRAMNNELQLKQNSIMEFSAIAEANFLVSFLFVS</sequence>
<name>A0A1Y3AUW0_EURMA</name>
<organism evidence="1 2">
    <name type="scientific">Euroglyphus maynei</name>
    <name type="common">Mayne's house dust mite</name>
    <dbReference type="NCBI Taxonomy" id="6958"/>
    <lineage>
        <taxon>Eukaryota</taxon>
        <taxon>Metazoa</taxon>
        <taxon>Ecdysozoa</taxon>
        <taxon>Arthropoda</taxon>
        <taxon>Chelicerata</taxon>
        <taxon>Arachnida</taxon>
        <taxon>Acari</taxon>
        <taxon>Acariformes</taxon>
        <taxon>Sarcoptiformes</taxon>
        <taxon>Astigmata</taxon>
        <taxon>Psoroptidia</taxon>
        <taxon>Analgoidea</taxon>
        <taxon>Pyroglyphidae</taxon>
        <taxon>Pyroglyphinae</taxon>
        <taxon>Euroglyphus</taxon>
    </lineage>
</organism>
<reference evidence="1 2" key="1">
    <citation type="submission" date="2017-03" db="EMBL/GenBank/DDBJ databases">
        <title>Genome Survey of Euroglyphus maynei.</title>
        <authorList>
            <person name="Arlian L.G."/>
            <person name="Morgan M.S."/>
            <person name="Rider S.D."/>
        </authorList>
    </citation>
    <scope>NUCLEOTIDE SEQUENCE [LARGE SCALE GENOMIC DNA]</scope>
    <source>
        <strain evidence="1">Arlian Lab</strain>
        <tissue evidence="1">Whole body</tissue>
    </source>
</reference>
<dbReference type="EMBL" id="MUJZ01063149">
    <property type="protein sequence ID" value="OTF70975.1"/>
    <property type="molecule type" value="Genomic_DNA"/>
</dbReference>
<gene>
    <name evidence="1" type="ORF">BLA29_011158</name>
</gene>
<feature type="non-terminal residue" evidence="1">
    <location>
        <position position="1"/>
    </location>
</feature>
<evidence type="ECO:0000313" key="2">
    <source>
        <dbReference type="Proteomes" id="UP000194236"/>
    </source>
</evidence>
<dbReference type="AlphaFoldDB" id="A0A1Y3AUW0"/>
<accession>A0A1Y3AUW0</accession>